<accession>A0A6M3JGK1</accession>
<dbReference type="AlphaFoldDB" id="A0A6M3JGK1"/>
<dbReference type="EMBL" id="MT141660">
    <property type="protein sequence ID" value="QJA68910.1"/>
    <property type="molecule type" value="Genomic_DNA"/>
</dbReference>
<name>A0A6M3JGK1_9ZZZZ</name>
<gene>
    <name evidence="1" type="ORF">MM415A05475_0005</name>
</gene>
<evidence type="ECO:0000313" key="1">
    <source>
        <dbReference type="EMBL" id="QJA68910.1"/>
    </source>
</evidence>
<sequence length="167" mass="20250">MPVCKERDKKSPDYCRDYRECNGKEWFDWQDLRWCPHQVWWILENEELLSEGIWPEPPDYIDKGSIQRALMSSAYYIKAIYTLAVVRMRLKRVHRKDIITMWEDVRAGVEFYEILNREVWDQTQNAVLYISGWYSKRTNYRLYKAKRIYRAKNRRATINIQAIKSGG</sequence>
<reference evidence="1" key="1">
    <citation type="submission" date="2020-03" db="EMBL/GenBank/DDBJ databases">
        <title>The deep terrestrial virosphere.</title>
        <authorList>
            <person name="Holmfeldt K."/>
            <person name="Nilsson E."/>
            <person name="Simone D."/>
            <person name="Lopez-Fernandez M."/>
            <person name="Wu X."/>
            <person name="de Brujin I."/>
            <person name="Lundin D."/>
            <person name="Andersson A."/>
            <person name="Bertilsson S."/>
            <person name="Dopson M."/>
        </authorList>
    </citation>
    <scope>NUCLEOTIDE SEQUENCE</scope>
    <source>
        <strain evidence="1">MM415A05475</strain>
    </source>
</reference>
<organism evidence="1">
    <name type="scientific">viral metagenome</name>
    <dbReference type="NCBI Taxonomy" id="1070528"/>
    <lineage>
        <taxon>unclassified sequences</taxon>
        <taxon>metagenomes</taxon>
        <taxon>organismal metagenomes</taxon>
    </lineage>
</organism>
<proteinExistence type="predicted"/>
<protein>
    <submittedName>
        <fullName evidence="1">Uncharacterized protein</fullName>
    </submittedName>
</protein>